<dbReference type="AlphaFoldDB" id="A0A8J5K2Q2"/>
<feature type="compositionally biased region" description="Basic and acidic residues" evidence="1">
    <location>
        <begin position="10"/>
        <end position="22"/>
    </location>
</feature>
<name>A0A8J5K2Q2_HOMAM</name>
<dbReference type="EMBL" id="JAHLQT010018762">
    <property type="protein sequence ID" value="KAG7168825.1"/>
    <property type="molecule type" value="Genomic_DNA"/>
</dbReference>
<sequence>MVVNPQQAREMSDLKDETRTGGREPAGQRVATPWLCRSQPSRTARSLSLPPASCAAKQLCLHSTIPSPSVII</sequence>
<evidence type="ECO:0000313" key="2">
    <source>
        <dbReference type="EMBL" id="KAG7168825.1"/>
    </source>
</evidence>
<dbReference type="Proteomes" id="UP000747542">
    <property type="component" value="Unassembled WGS sequence"/>
</dbReference>
<keyword evidence="3" id="KW-1185">Reference proteome</keyword>
<comment type="caution">
    <text evidence="2">The sequence shown here is derived from an EMBL/GenBank/DDBJ whole genome shotgun (WGS) entry which is preliminary data.</text>
</comment>
<gene>
    <name evidence="2" type="ORF">Hamer_G025023</name>
</gene>
<protein>
    <submittedName>
        <fullName evidence="2">Uncharacterized protein</fullName>
    </submittedName>
</protein>
<accession>A0A8J5K2Q2</accession>
<reference evidence="2" key="1">
    <citation type="journal article" date="2021" name="Sci. Adv.">
        <title>The American lobster genome reveals insights on longevity, neural, and immune adaptations.</title>
        <authorList>
            <person name="Polinski J.M."/>
            <person name="Zimin A.V."/>
            <person name="Clark K.F."/>
            <person name="Kohn A.B."/>
            <person name="Sadowski N."/>
            <person name="Timp W."/>
            <person name="Ptitsyn A."/>
            <person name="Khanna P."/>
            <person name="Romanova D.Y."/>
            <person name="Williams P."/>
            <person name="Greenwood S.J."/>
            <person name="Moroz L.L."/>
            <person name="Walt D.R."/>
            <person name="Bodnar A.G."/>
        </authorList>
    </citation>
    <scope>NUCLEOTIDE SEQUENCE</scope>
    <source>
        <strain evidence="2">GMGI-L3</strain>
    </source>
</reference>
<proteinExistence type="predicted"/>
<evidence type="ECO:0000256" key="1">
    <source>
        <dbReference type="SAM" id="MobiDB-lite"/>
    </source>
</evidence>
<feature type="region of interest" description="Disordered" evidence="1">
    <location>
        <begin position="1"/>
        <end position="32"/>
    </location>
</feature>
<organism evidence="2 3">
    <name type="scientific">Homarus americanus</name>
    <name type="common">American lobster</name>
    <dbReference type="NCBI Taxonomy" id="6706"/>
    <lineage>
        <taxon>Eukaryota</taxon>
        <taxon>Metazoa</taxon>
        <taxon>Ecdysozoa</taxon>
        <taxon>Arthropoda</taxon>
        <taxon>Crustacea</taxon>
        <taxon>Multicrustacea</taxon>
        <taxon>Malacostraca</taxon>
        <taxon>Eumalacostraca</taxon>
        <taxon>Eucarida</taxon>
        <taxon>Decapoda</taxon>
        <taxon>Pleocyemata</taxon>
        <taxon>Astacidea</taxon>
        <taxon>Nephropoidea</taxon>
        <taxon>Nephropidae</taxon>
        <taxon>Homarus</taxon>
    </lineage>
</organism>
<evidence type="ECO:0000313" key="3">
    <source>
        <dbReference type="Proteomes" id="UP000747542"/>
    </source>
</evidence>